<reference evidence="3" key="2">
    <citation type="submission" date="2019-10" db="EMBL/GenBank/DDBJ databases">
        <title>Conservation and host-specific expression of non-tandemly repeated heterogenous ribosome RNA gene in arbuscular mycorrhizal fungi.</title>
        <authorList>
            <person name="Maeda T."/>
            <person name="Kobayashi Y."/>
            <person name="Nakagawa T."/>
            <person name="Ezawa T."/>
            <person name="Yamaguchi K."/>
            <person name="Bino T."/>
            <person name="Nishimoto Y."/>
            <person name="Shigenobu S."/>
            <person name="Kawaguchi M."/>
        </authorList>
    </citation>
    <scope>NUCLEOTIDE SEQUENCE</scope>
    <source>
        <strain evidence="3">HR1</strain>
    </source>
</reference>
<organism evidence="2 4">
    <name type="scientific">Rhizophagus clarus</name>
    <dbReference type="NCBI Taxonomy" id="94130"/>
    <lineage>
        <taxon>Eukaryota</taxon>
        <taxon>Fungi</taxon>
        <taxon>Fungi incertae sedis</taxon>
        <taxon>Mucoromycota</taxon>
        <taxon>Glomeromycotina</taxon>
        <taxon>Glomeromycetes</taxon>
        <taxon>Glomerales</taxon>
        <taxon>Glomeraceae</taxon>
        <taxon>Rhizophagus</taxon>
    </lineage>
</organism>
<comment type="caution">
    <text evidence="2">The sequence shown here is derived from an EMBL/GenBank/DDBJ whole genome shotgun (WGS) entry which is preliminary data.</text>
</comment>
<dbReference type="Proteomes" id="UP000247702">
    <property type="component" value="Unassembled WGS sequence"/>
</dbReference>
<name>A0A2Z6S5U0_9GLOM</name>
<protein>
    <submittedName>
        <fullName evidence="2">Uncharacterized protein</fullName>
    </submittedName>
</protein>
<evidence type="ECO:0000313" key="4">
    <source>
        <dbReference type="Proteomes" id="UP000247702"/>
    </source>
</evidence>
<evidence type="ECO:0000313" key="3">
    <source>
        <dbReference type="EMBL" id="GES76071.1"/>
    </source>
</evidence>
<dbReference type="EMBL" id="BEXD01003950">
    <property type="protein sequence ID" value="GBC04520.1"/>
    <property type="molecule type" value="Genomic_DNA"/>
</dbReference>
<reference evidence="2 4" key="1">
    <citation type="submission" date="2017-11" db="EMBL/GenBank/DDBJ databases">
        <title>The genome of Rhizophagus clarus HR1 reveals common genetic basis of auxotrophy among arbuscular mycorrhizal fungi.</title>
        <authorList>
            <person name="Kobayashi Y."/>
        </authorList>
    </citation>
    <scope>NUCLEOTIDE SEQUENCE [LARGE SCALE GENOMIC DNA]</scope>
    <source>
        <strain evidence="2 4">HR1</strain>
    </source>
</reference>
<evidence type="ECO:0000256" key="1">
    <source>
        <dbReference type="SAM" id="MobiDB-lite"/>
    </source>
</evidence>
<evidence type="ECO:0000313" key="2">
    <source>
        <dbReference type="EMBL" id="GBC04520.1"/>
    </source>
</evidence>
<feature type="region of interest" description="Disordered" evidence="1">
    <location>
        <begin position="1"/>
        <end position="94"/>
    </location>
</feature>
<proteinExistence type="predicted"/>
<dbReference type="AlphaFoldDB" id="A0A2Z6S5U0"/>
<dbReference type="EMBL" id="BLAL01000018">
    <property type="protein sequence ID" value="GES76071.1"/>
    <property type="molecule type" value="Genomic_DNA"/>
</dbReference>
<dbReference type="Proteomes" id="UP000615446">
    <property type="component" value="Unassembled WGS sequence"/>
</dbReference>
<keyword evidence="4" id="KW-1185">Reference proteome</keyword>
<accession>A0A2Z6S5U0</accession>
<gene>
    <name evidence="3" type="ORF">RCL2_000347300</name>
    <name evidence="2" type="ORF">RclHR1_05710003</name>
</gene>
<sequence length="94" mass="9826">MPKPPTPKGTELREDPPPDPSIIPGDVGPYGDGPQRVKVESGTGETSEGYIMVGGNEEDKSGTGGRGRRGKGGRNLRGPGVGGWLNEKRETNAK</sequence>